<keyword evidence="3" id="KW-0812">Transmembrane</keyword>
<reference evidence="6" key="2">
    <citation type="submission" date="2022-05" db="EMBL/GenBank/DDBJ databases">
        <authorList>
            <person name="Proctor A.L."/>
            <person name="Phillips G.J."/>
            <person name="Wannemuehler M.J."/>
        </authorList>
    </citation>
    <scope>NUCLEOTIDE SEQUENCE</scope>
    <source>
        <strain evidence="6">ASF457</strain>
    </source>
</reference>
<accession>V2PZ49</accession>
<dbReference type="Pfam" id="PF04138">
    <property type="entry name" value="GtrA_DPMS_TM"/>
    <property type="match status" value="1"/>
</dbReference>
<evidence type="ECO:0000256" key="4">
    <source>
        <dbReference type="ARBA" id="ARBA00022989"/>
    </source>
</evidence>
<reference evidence="6" key="3">
    <citation type="submission" date="2022-06" db="EMBL/GenBank/DDBJ databases">
        <title>Resources to Facilitate Use of the Altered Schaedler Flora (ASF) Mouse Model to Study Microbiome Function.</title>
        <authorList>
            <person name="Proctor A."/>
            <person name="Parvinroo S."/>
            <person name="Richie T."/>
            <person name="Jia X."/>
            <person name="Lee S.T.M."/>
            <person name="Karp P.D."/>
            <person name="Paley S."/>
            <person name="Kostic A.D."/>
            <person name="Pierre J.F."/>
            <person name="Wannemuehler M.J."/>
            <person name="Phillips G.J."/>
        </authorList>
    </citation>
    <scope>NUCLEOTIDE SEQUENCE</scope>
    <source>
        <strain evidence="6">ASF457</strain>
    </source>
</reference>
<dbReference type="EMBL" id="CP097562">
    <property type="protein sequence ID" value="USF24697.1"/>
    <property type="molecule type" value="Genomic_DNA"/>
</dbReference>
<dbReference type="KEGG" id="msch:N508_001786"/>
<dbReference type="PANTHER" id="PTHR38459">
    <property type="entry name" value="PROPHAGE BACTOPRENOL-LINKED GLUCOSE TRANSLOCASE HOMOLOG"/>
    <property type="match status" value="1"/>
</dbReference>
<gene>
    <name evidence="6" type="ORF">N508_001786</name>
</gene>
<name>V2PZ49_9BACT</name>
<evidence type="ECO:0000256" key="2">
    <source>
        <dbReference type="ARBA" id="ARBA00009399"/>
    </source>
</evidence>
<evidence type="ECO:0000256" key="1">
    <source>
        <dbReference type="ARBA" id="ARBA00004141"/>
    </source>
</evidence>
<dbReference type="InterPro" id="IPR051401">
    <property type="entry name" value="GtrA_CellWall_Glycosyl"/>
</dbReference>
<proteinExistence type="inferred from homology"/>
<evidence type="ECO:0000313" key="6">
    <source>
        <dbReference type="EMBL" id="USF24697.1"/>
    </source>
</evidence>
<reference evidence="6" key="1">
    <citation type="journal article" date="2014" name="Genome Announc.">
        <title>Draft genome sequences of the altered schaedler flora, a defined bacterial community from gnotobiotic mice.</title>
        <authorList>
            <person name="Wannemuehler M.J."/>
            <person name="Overstreet A.M."/>
            <person name="Ward D.V."/>
            <person name="Phillips G.J."/>
        </authorList>
    </citation>
    <scope>NUCLEOTIDE SEQUENCE</scope>
    <source>
        <strain evidence="6">ASF457</strain>
    </source>
</reference>
<dbReference type="GO" id="GO:0005886">
    <property type="term" value="C:plasma membrane"/>
    <property type="evidence" value="ECO:0007669"/>
    <property type="project" value="TreeGrafter"/>
</dbReference>
<organism evidence="6 7">
    <name type="scientific">Mucispirillum schaedleri ASF457</name>
    <dbReference type="NCBI Taxonomy" id="1379858"/>
    <lineage>
        <taxon>Bacteria</taxon>
        <taxon>Pseudomonadati</taxon>
        <taxon>Deferribacterota</taxon>
        <taxon>Deferribacteres</taxon>
        <taxon>Deferribacterales</taxon>
        <taxon>Mucispirillaceae</taxon>
        <taxon>Mucispirillum</taxon>
    </lineage>
</organism>
<dbReference type="AlphaFoldDB" id="V2PZ49"/>
<dbReference type="Proteomes" id="UP000017429">
    <property type="component" value="Chromosome"/>
</dbReference>
<dbReference type="RefSeq" id="WP_023276067.1">
    <property type="nucleotide sequence ID" value="NZ_CP097562.1"/>
</dbReference>
<evidence type="ECO:0000256" key="5">
    <source>
        <dbReference type="ARBA" id="ARBA00023136"/>
    </source>
</evidence>
<evidence type="ECO:0000256" key="3">
    <source>
        <dbReference type="ARBA" id="ARBA00022692"/>
    </source>
</evidence>
<keyword evidence="7" id="KW-1185">Reference proteome</keyword>
<comment type="subcellular location">
    <subcellularLocation>
        <location evidence="1">Membrane</location>
        <topology evidence="1">Multi-pass membrane protein</topology>
    </subcellularLocation>
</comment>
<keyword evidence="4" id="KW-1133">Transmembrane helix</keyword>
<dbReference type="GO" id="GO:0000271">
    <property type="term" value="P:polysaccharide biosynthetic process"/>
    <property type="evidence" value="ECO:0007669"/>
    <property type="project" value="InterPro"/>
</dbReference>
<protein>
    <submittedName>
        <fullName evidence="6">Uncharacterized protein</fullName>
    </submittedName>
</protein>
<dbReference type="PANTHER" id="PTHR38459:SF1">
    <property type="entry name" value="PROPHAGE BACTOPRENOL-LINKED GLUCOSE TRANSLOCASE HOMOLOG"/>
    <property type="match status" value="1"/>
</dbReference>
<sequence length="139" mass="15993">MQFLKIFYDKTFLKFIIVGVINTIVGAGVMFALYNIFHFSYWVSSIMNYVTGSIVSFFLNKYFTFKSSSFSFKEVIYFIINIAVCLFIAYSLAKPFAVYLLSGYSVSVQENTAMFTGMVIFTGLNYLSQRFIVFSKIQL</sequence>
<dbReference type="eggNOG" id="COG2246">
    <property type="taxonomic scope" value="Bacteria"/>
</dbReference>
<keyword evidence="5" id="KW-0472">Membrane</keyword>
<dbReference type="OrthoDB" id="9812049at2"/>
<dbReference type="InterPro" id="IPR007267">
    <property type="entry name" value="GtrA_DPMS_TM"/>
</dbReference>
<evidence type="ECO:0000313" key="7">
    <source>
        <dbReference type="Proteomes" id="UP000017429"/>
    </source>
</evidence>
<comment type="similarity">
    <text evidence="2">Belongs to the GtrA family.</text>
</comment>